<evidence type="ECO:0000256" key="1">
    <source>
        <dbReference type="ARBA" id="ARBA00004418"/>
    </source>
</evidence>
<comment type="subcellular location">
    <subcellularLocation>
        <location evidence="1">Periplasm</location>
    </subcellularLocation>
</comment>
<keyword evidence="9" id="KW-1185">Reference proteome</keyword>
<dbReference type="GO" id="GO:0016829">
    <property type="term" value="F:lyase activity"/>
    <property type="evidence" value="ECO:0007669"/>
    <property type="project" value="UniProtKB-KW"/>
</dbReference>
<feature type="domain" description="Heparinase II/III-like C-terminal" evidence="6">
    <location>
        <begin position="409"/>
        <end position="579"/>
    </location>
</feature>
<dbReference type="GO" id="GO:0042597">
    <property type="term" value="C:periplasmic space"/>
    <property type="evidence" value="ECO:0007669"/>
    <property type="project" value="UniProtKB-SubCell"/>
</dbReference>
<sequence>MNRIIKIALSVSLPVAVLLCPLNGQNWQRPESLPDIPDTPPRTWILKDQQNAFRDYCTIGEGKAFFQNIKKGFDEKYLETPFPEEPESFGDSDPRKRTSAKTDAWRKAQDTSNLVAGIASTATIIWRVTGEEVYLKKSRDFLLKVTDWDPEGTTGIEYNDETNFRLLRLLPEVYDQIREEFTEAERQKIVTMFQVRGSLSFQHILDKRTGLLVRNSLLIEPSSHPVRFMPMMGLMGLALWDDIPEAKDWFAFAYRFYQDQFPPWGGDDGGWAEGMAYWRGVIEHVGFQDGLLLIKDPEAYSQPFWKNTFYFPVYFQTPWRATAFGDIPVAGVIGMEPGIYDAVNHAARIFNDGYLRSYADLYMDSRPLPEEDMEFKLWRKYPTPVEYLLRDFLVHDYPLPEALPLSELPQSKYFQDIGWVAMHSNLGAPDEDIFLQFKSSPYGSYSHSHADQNAFILSAYGEPLAINSGYREYHRSPHHKGHTRQTLSKNALLINKEGQPVQDKNAKGEITGFVDDASMVWVRGDATTAYRGNSKLAVVELAQRDILMLGKRFFVIRDQVNLSEPGNIQWLLHSVEPPALLSDENIVEINKGGSWLTTQLWAVENTLSYEVSSEFAVPVTAKYIPKGYKPQSHMTASTETPASAFTIYSLLWPSLKQGDTKWHIVDAKRDFVVLKSNDGKETMIDFSGDKPVFSQ</sequence>
<organism evidence="8 9">
    <name type="scientific">Rubellicoccus peritrichatus</name>
    <dbReference type="NCBI Taxonomy" id="3080537"/>
    <lineage>
        <taxon>Bacteria</taxon>
        <taxon>Pseudomonadati</taxon>
        <taxon>Verrucomicrobiota</taxon>
        <taxon>Opitutia</taxon>
        <taxon>Puniceicoccales</taxon>
        <taxon>Cerasicoccaceae</taxon>
        <taxon>Rubellicoccus</taxon>
    </lineage>
</organism>
<dbReference type="KEGG" id="puo:RZN69_21555"/>
<name>A0AAQ3L9B2_9BACT</name>
<evidence type="ECO:0000256" key="3">
    <source>
        <dbReference type="ARBA" id="ARBA00022764"/>
    </source>
</evidence>
<dbReference type="AlphaFoldDB" id="A0AAQ3L9B2"/>
<keyword evidence="4" id="KW-0456">Lyase</keyword>
<evidence type="ECO:0000256" key="4">
    <source>
        <dbReference type="ARBA" id="ARBA00023239"/>
    </source>
</evidence>
<dbReference type="PANTHER" id="PTHR39210">
    <property type="entry name" value="HEPARIN-SULFATE LYASE"/>
    <property type="match status" value="1"/>
</dbReference>
<keyword evidence="2" id="KW-0732">Signal</keyword>
<keyword evidence="3" id="KW-0574">Periplasm</keyword>
<dbReference type="SUPFAM" id="SSF48230">
    <property type="entry name" value="Chondroitin AC/alginate lyase"/>
    <property type="match status" value="1"/>
</dbReference>
<dbReference type="Gene3D" id="1.50.10.100">
    <property type="entry name" value="Chondroitin AC/alginate lyase"/>
    <property type="match status" value="1"/>
</dbReference>
<dbReference type="Pfam" id="PF16332">
    <property type="entry name" value="DUF4962"/>
    <property type="match status" value="1"/>
</dbReference>
<gene>
    <name evidence="8" type="ORF">RZN69_21555</name>
</gene>
<dbReference type="Proteomes" id="UP001304300">
    <property type="component" value="Chromosome"/>
</dbReference>
<dbReference type="PANTHER" id="PTHR39210:SF1">
    <property type="entry name" value="HEPARIN-SULFATE LYASE"/>
    <property type="match status" value="1"/>
</dbReference>
<protein>
    <submittedName>
        <fullName evidence="8">Heparinase II/III family protein</fullName>
    </submittedName>
</protein>
<evidence type="ECO:0000313" key="9">
    <source>
        <dbReference type="Proteomes" id="UP001304300"/>
    </source>
</evidence>
<proteinExistence type="predicted"/>
<feature type="region of interest" description="Disordered" evidence="5">
    <location>
        <begin position="82"/>
        <end position="104"/>
    </location>
</feature>
<dbReference type="EMBL" id="CP136920">
    <property type="protein sequence ID" value="WOO41216.1"/>
    <property type="molecule type" value="Genomic_DNA"/>
</dbReference>
<dbReference type="Pfam" id="PF07940">
    <property type="entry name" value="Hepar_II_III_C"/>
    <property type="match status" value="1"/>
</dbReference>
<dbReference type="InterPro" id="IPR008929">
    <property type="entry name" value="Chondroitin_lyas"/>
</dbReference>
<dbReference type="InterPro" id="IPR012480">
    <property type="entry name" value="Hepar_II_III_C"/>
</dbReference>
<dbReference type="InterPro" id="IPR032518">
    <property type="entry name" value="HepII_N"/>
</dbReference>
<evidence type="ECO:0000256" key="5">
    <source>
        <dbReference type="SAM" id="MobiDB-lite"/>
    </source>
</evidence>
<evidence type="ECO:0000256" key="2">
    <source>
        <dbReference type="ARBA" id="ARBA00022729"/>
    </source>
</evidence>
<feature type="domain" description="Heparinase II N-terminal" evidence="7">
    <location>
        <begin position="33"/>
        <end position="361"/>
    </location>
</feature>
<evidence type="ECO:0000313" key="8">
    <source>
        <dbReference type="EMBL" id="WOO41216.1"/>
    </source>
</evidence>
<reference evidence="8 9" key="1">
    <citation type="submission" date="2023-10" db="EMBL/GenBank/DDBJ databases">
        <title>Rubellicoccus peritrichatus gen. nov., sp. nov., isolated from an algae of coral reef tank.</title>
        <authorList>
            <person name="Luo J."/>
        </authorList>
    </citation>
    <scope>NUCLEOTIDE SEQUENCE [LARGE SCALE GENOMIC DNA]</scope>
    <source>
        <strain evidence="8 9">CR14</strain>
    </source>
</reference>
<dbReference type="Gene3D" id="2.70.98.70">
    <property type="match status" value="1"/>
</dbReference>
<evidence type="ECO:0000259" key="6">
    <source>
        <dbReference type="Pfam" id="PF07940"/>
    </source>
</evidence>
<evidence type="ECO:0000259" key="7">
    <source>
        <dbReference type="Pfam" id="PF16332"/>
    </source>
</evidence>
<accession>A0AAQ3L9B2</accession>
<dbReference type="RefSeq" id="WP_317833634.1">
    <property type="nucleotide sequence ID" value="NZ_CP136920.1"/>
</dbReference>